<protein>
    <recommendedName>
        <fullName evidence="11">Polyprotein</fullName>
    </recommendedName>
</protein>
<dbReference type="Pfam" id="PF25597">
    <property type="entry name" value="SH3_retrovirus"/>
    <property type="match status" value="1"/>
</dbReference>
<keyword evidence="2" id="KW-0479">Metal-binding</keyword>
<dbReference type="GO" id="GO:0006508">
    <property type="term" value="P:proteolysis"/>
    <property type="evidence" value="ECO:0007669"/>
    <property type="project" value="UniProtKB-KW"/>
</dbReference>
<dbReference type="InterPro" id="IPR001584">
    <property type="entry name" value="Integrase_cat-core"/>
</dbReference>
<feature type="region of interest" description="Disordered" evidence="6">
    <location>
        <begin position="105"/>
        <end position="127"/>
    </location>
</feature>
<dbReference type="SUPFAM" id="SSF56672">
    <property type="entry name" value="DNA/RNA polymerases"/>
    <property type="match status" value="1"/>
</dbReference>
<name>A0AAV1TR80_9STRA</name>
<evidence type="ECO:0000256" key="2">
    <source>
        <dbReference type="ARBA" id="ARBA00022723"/>
    </source>
</evidence>
<dbReference type="PROSITE" id="PS50994">
    <property type="entry name" value="INTEGRASE"/>
    <property type="match status" value="1"/>
</dbReference>
<dbReference type="EMBL" id="CAKLBY020000078">
    <property type="protein sequence ID" value="CAK7924910.1"/>
    <property type="molecule type" value="Genomic_DNA"/>
</dbReference>
<keyword evidence="5" id="KW-0862">Zinc</keyword>
<organism evidence="9 10">
    <name type="scientific">Peronospora matthiolae</name>
    <dbReference type="NCBI Taxonomy" id="2874970"/>
    <lineage>
        <taxon>Eukaryota</taxon>
        <taxon>Sar</taxon>
        <taxon>Stramenopiles</taxon>
        <taxon>Oomycota</taxon>
        <taxon>Peronosporomycetes</taxon>
        <taxon>Peronosporales</taxon>
        <taxon>Peronosporaceae</taxon>
        <taxon>Peronospora</taxon>
    </lineage>
</organism>
<keyword evidence="3" id="KW-0064">Aspartyl protease</keyword>
<dbReference type="Pfam" id="PF07727">
    <property type="entry name" value="RVT_2"/>
    <property type="match status" value="1"/>
</dbReference>
<dbReference type="CDD" id="cd09272">
    <property type="entry name" value="RNase_HI_RT_Ty1"/>
    <property type="match status" value="1"/>
</dbReference>
<sequence length="1442" mass="160900">MNTDNINDNFTLAQEHDDRERAAPAFAEDVATAARERGSEDVNKRILNALLGLEERVMRMEASQIKTEEDERMRGAIESRMFSSALGRDFGRETMTRDALGFAPAVRNASSPHGPYPGSRGAPLMPQYTPPLGQPQAPQVGPAAALPPAAAYVPVGKYRVPDARQRKLAIRKFDGSELYQGLGSNFFDWGKSFWRQVDMAQAACGFLWTKDTKTDVLGQYLSGTAERYFNKQIDAWWSVLPTLQFVMEKMLQTFRTTITASQAMRLFTAKKDSKRTWPEHYLYLVAVSDACGGADSNVLDNIVRYASAELSTVLMAKYDTSRADHLAHAEELAHFAQSIELDARLSRSFGRDVVSHVADDEPRKETRTCHGCGKVGHLNRDCRRKEKKPTWKTQWKSHRCGSSRHIVNDDRLLINAKRCDQECIVADGEPLRLSLVGSVDIRVFVDQQPRMIRVTDVFFAPLLARNILSCGKLVKKGYSLVHDDQQLSLANQDTGDVAFDVQMRNNVFYVATSPETGRKQSPTDVLLAAITEEVTVPVRQDVQSGTLMHFHERLGHIALDTIERMAQDPASGIELTDRKRLTCITCAEAKQTRNAQSRKDSGRHSPIDRIGGVICSNRKGPMTPADRLKNRYMVNFIDHYSNYCLVFLASTKDKAAKKFEHFLAWFEKRFDCRIHVLRTDGGGEYMNVDLFCKAAGVERQKSEARNQASNGKAERMHRTVLNMARSMIFASRLPLYFWGDAVEYAAFVLNRSPTSANARRASPLQMLTKQTPDLREIVAFGSICTVYRDPRKNSLKQRAQVGVIVGRSDKTKVYRVFLKKDNVVVVKQHVKNIETLSDEQNDRLQRVLDDADKDERAIAQAPKDATKKKKQWTRTAHGTRSASKRAQVSAAQEEPASAIDIAAHLYERDPTNYSEAMRSTKRPDWEKAMREEIAALEANDVWRVIKRPAGSNALHSKWVYKTKTDAHGDLERYKARLVACGNEQVFGIDYQLTFAAVMDMSTVKVIIALAATWNVPAKHGDIPNAYVRANKEANLEILLQVPRGMEVNDTTLQQLGAKDKNGVVLQLRKSLYGLKQAGRLWSQLLHSSLTDAGFLRCCSDMCLYWKNEGAELVVVGAYVDDLLVTGTSTAVVDRFFVSLSTLAIKDLGEVSKFMGMRVTRDGSSYTLDQEGSIKDLLREHGLEAANPTRAPISADCYNADEGDMKMLKVLSSSGEPTVKSFQSLVGSLLWIARCTRPDVAFAVHKATRQTHAPRLKDWKLAKRIARYLKGTTALKMIMTPVHDASSPITLEAYSDANYAADKSDRKSLTGSVVLVNGMAVSWASRKQGGVTLSTMEAEFVAASETARELLGIREMLGEVGMAPELPMTFHVDNQAAIRQLDGEATSMKAKHIDVRVKFVCDFVRRGVIKAQYVHTDEQLADALTKALDAPKLAAMRKLLGVA</sequence>
<dbReference type="GO" id="GO:0008270">
    <property type="term" value="F:zinc ion binding"/>
    <property type="evidence" value="ECO:0007669"/>
    <property type="project" value="UniProtKB-KW"/>
</dbReference>
<evidence type="ECO:0000256" key="5">
    <source>
        <dbReference type="PROSITE-ProRule" id="PRU00047"/>
    </source>
</evidence>
<comment type="caution">
    <text evidence="9">The sequence shown here is derived from an EMBL/GenBank/DDBJ whole genome shotgun (WGS) entry which is preliminary data.</text>
</comment>
<dbReference type="Gene3D" id="4.10.60.10">
    <property type="entry name" value="Zinc finger, CCHC-type"/>
    <property type="match status" value="1"/>
</dbReference>
<dbReference type="InterPro" id="IPR012337">
    <property type="entry name" value="RNaseH-like_sf"/>
</dbReference>
<dbReference type="SUPFAM" id="SSF53098">
    <property type="entry name" value="Ribonuclease H-like"/>
    <property type="match status" value="1"/>
</dbReference>
<evidence type="ECO:0000256" key="1">
    <source>
        <dbReference type="ARBA" id="ARBA00022670"/>
    </source>
</evidence>
<keyword evidence="5" id="KW-0863">Zinc-finger</keyword>
<dbReference type="InterPro" id="IPR001878">
    <property type="entry name" value="Znf_CCHC"/>
</dbReference>
<evidence type="ECO:0000256" key="3">
    <source>
        <dbReference type="ARBA" id="ARBA00022750"/>
    </source>
</evidence>
<dbReference type="InterPro" id="IPR054722">
    <property type="entry name" value="PolX-like_BBD"/>
</dbReference>
<dbReference type="InterPro" id="IPR013103">
    <property type="entry name" value="RVT_2"/>
</dbReference>
<dbReference type="SUPFAM" id="SSF57756">
    <property type="entry name" value="Retrovirus zinc finger-like domains"/>
    <property type="match status" value="1"/>
</dbReference>
<dbReference type="PANTHER" id="PTHR42648">
    <property type="entry name" value="TRANSPOSASE, PUTATIVE-RELATED"/>
    <property type="match status" value="1"/>
</dbReference>
<feature type="compositionally biased region" description="Polar residues" evidence="6">
    <location>
        <begin position="873"/>
        <end position="890"/>
    </location>
</feature>
<dbReference type="GO" id="GO:0004190">
    <property type="term" value="F:aspartic-type endopeptidase activity"/>
    <property type="evidence" value="ECO:0007669"/>
    <property type="project" value="UniProtKB-KW"/>
</dbReference>
<dbReference type="InterPro" id="IPR039537">
    <property type="entry name" value="Retrotran_Ty1/copia-like"/>
</dbReference>
<dbReference type="Proteomes" id="UP001162060">
    <property type="component" value="Unassembled WGS sequence"/>
</dbReference>
<keyword evidence="1" id="KW-0645">Protease</keyword>
<evidence type="ECO:0000259" key="7">
    <source>
        <dbReference type="PROSITE" id="PS50158"/>
    </source>
</evidence>
<feature type="domain" description="Integrase catalytic" evidence="8">
    <location>
        <begin position="602"/>
        <end position="771"/>
    </location>
</feature>
<evidence type="ECO:0000313" key="10">
    <source>
        <dbReference type="Proteomes" id="UP001162060"/>
    </source>
</evidence>
<dbReference type="GO" id="GO:0015074">
    <property type="term" value="P:DNA integration"/>
    <property type="evidence" value="ECO:0007669"/>
    <property type="project" value="InterPro"/>
</dbReference>
<dbReference type="Pfam" id="PF22936">
    <property type="entry name" value="Pol_BBD"/>
    <property type="match status" value="1"/>
</dbReference>
<dbReference type="Gene3D" id="3.30.420.10">
    <property type="entry name" value="Ribonuclease H-like superfamily/Ribonuclease H"/>
    <property type="match status" value="1"/>
</dbReference>
<evidence type="ECO:0000256" key="6">
    <source>
        <dbReference type="SAM" id="MobiDB-lite"/>
    </source>
</evidence>
<dbReference type="InterPro" id="IPR036397">
    <property type="entry name" value="RNaseH_sf"/>
</dbReference>
<accession>A0AAV1TR80</accession>
<proteinExistence type="predicted"/>
<evidence type="ECO:0008006" key="11">
    <source>
        <dbReference type="Google" id="ProtNLM"/>
    </source>
</evidence>
<dbReference type="GO" id="GO:0003676">
    <property type="term" value="F:nucleic acid binding"/>
    <property type="evidence" value="ECO:0007669"/>
    <property type="project" value="InterPro"/>
</dbReference>
<dbReference type="InterPro" id="IPR043502">
    <property type="entry name" value="DNA/RNA_pol_sf"/>
</dbReference>
<dbReference type="PANTHER" id="PTHR42648:SF28">
    <property type="entry name" value="TRANSPOSON-ENCODED PROTEIN WITH RIBONUCLEASE H-LIKE AND RETROVIRUS ZINC FINGER-LIKE DOMAINS"/>
    <property type="match status" value="1"/>
</dbReference>
<gene>
    <name evidence="9" type="ORF">PM001_LOCUS10060</name>
</gene>
<dbReference type="InterPro" id="IPR057670">
    <property type="entry name" value="SH3_retrovirus"/>
</dbReference>
<dbReference type="PROSITE" id="PS50158">
    <property type="entry name" value="ZF_CCHC"/>
    <property type="match status" value="1"/>
</dbReference>
<evidence type="ECO:0000256" key="4">
    <source>
        <dbReference type="ARBA" id="ARBA00022801"/>
    </source>
</evidence>
<dbReference type="InterPro" id="IPR036875">
    <property type="entry name" value="Znf_CCHC_sf"/>
</dbReference>
<keyword evidence="4" id="KW-0378">Hydrolase</keyword>
<feature type="region of interest" description="Disordered" evidence="6">
    <location>
        <begin position="853"/>
        <end position="893"/>
    </location>
</feature>
<evidence type="ECO:0000313" key="9">
    <source>
        <dbReference type="EMBL" id="CAK7924910.1"/>
    </source>
</evidence>
<reference evidence="9" key="1">
    <citation type="submission" date="2024-01" db="EMBL/GenBank/DDBJ databases">
        <authorList>
            <person name="Webb A."/>
        </authorList>
    </citation>
    <scope>NUCLEOTIDE SEQUENCE</scope>
    <source>
        <strain evidence="9">Pm1</strain>
    </source>
</reference>
<feature type="domain" description="CCHC-type" evidence="7">
    <location>
        <begin position="369"/>
        <end position="384"/>
    </location>
</feature>
<evidence type="ECO:0000259" key="8">
    <source>
        <dbReference type="PROSITE" id="PS50994"/>
    </source>
</evidence>